<reference evidence="1" key="2">
    <citation type="journal article" date="2021" name="PeerJ">
        <title>Extensive microbial diversity within the chicken gut microbiome revealed by metagenomics and culture.</title>
        <authorList>
            <person name="Gilroy R."/>
            <person name="Ravi A."/>
            <person name="Getino M."/>
            <person name="Pursley I."/>
            <person name="Horton D.L."/>
            <person name="Alikhan N.F."/>
            <person name="Baker D."/>
            <person name="Gharbi K."/>
            <person name="Hall N."/>
            <person name="Watson M."/>
            <person name="Adriaenssens E.M."/>
            <person name="Foster-Nyarko E."/>
            <person name="Jarju S."/>
            <person name="Secka A."/>
            <person name="Antonio M."/>
            <person name="Oren A."/>
            <person name="Chaudhuri R.R."/>
            <person name="La Ragione R."/>
            <person name="Hildebrand F."/>
            <person name="Pallen M.J."/>
        </authorList>
    </citation>
    <scope>NUCLEOTIDE SEQUENCE</scope>
    <source>
        <strain evidence="1">14700</strain>
    </source>
</reference>
<organism evidence="1 2">
    <name type="scientific">Candidatus Ornithospirochaeta stercoravium</name>
    <dbReference type="NCBI Taxonomy" id="2840897"/>
    <lineage>
        <taxon>Bacteria</taxon>
        <taxon>Pseudomonadati</taxon>
        <taxon>Spirochaetota</taxon>
        <taxon>Spirochaetia</taxon>
        <taxon>Spirochaetales</taxon>
        <taxon>Spirochaetaceae</taxon>
        <taxon>Spirochaetaceae incertae sedis</taxon>
        <taxon>Candidatus Ornithospirochaeta</taxon>
    </lineage>
</organism>
<comment type="caution">
    <text evidence="1">The sequence shown here is derived from an EMBL/GenBank/DDBJ whole genome shotgun (WGS) entry which is preliminary data.</text>
</comment>
<evidence type="ECO:0000313" key="1">
    <source>
        <dbReference type="EMBL" id="MBO8469662.1"/>
    </source>
</evidence>
<sequence>EKVHEEERGITTSIGASIGYYGGYRMPGYMRLGVTFIQGFAERGETMLGFRLDGSAYTYGSGKRYPGYDIAASFYSAFSLIEDDSFSLLAEASIGAGYVRREMDSDSSADGIAIRMMAGIVARLGFGLDIALEVALDPIIYSEPELFALAVLPALSVRYTF</sequence>
<evidence type="ECO:0000313" key="2">
    <source>
        <dbReference type="Proteomes" id="UP000810292"/>
    </source>
</evidence>
<feature type="non-terminal residue" evidence="1">
    <location>
        <position position="1"/>
    </location>
</feature>
<accession>A0A9D9IC50</accession>
<reference evidence="1" key="1">
    <citation type="submission" date="2020-10" db="EMBL/GenBank/DDBJ databases">
        <authorList>
            <person name="Gilroy R."/>
        </authorList>
    </citation>
    <scope>NUCLEOTIDE SEQUENCE</scope>
    <source>
        <strain evidence="1">14700</strain>
    </source>
</reference>
<proteinExistence type="predicted"/>
<protein>
    <submittedName>
        <fullName evidence="1">Uncharacterized protein</fullName>
    </submittedName>
</protein>
<dbReference type="EMBL" id="JADIMF010000128">
    <property type="protein sequence ID" value="MBO8469662.1"/>
    <property type="molecule type" value="Genomic_DNA"/>
</dbReference>
<dbReference type="Proteomes" id="UP000810292">
    <property type="component" value="Unassembled WGS sequence"/>
</dbReference>
<gene>
    <name evidence="1" type="ORF">IAA72_07750</name>
</gene>
<name>A0A9D9IC50_9SPIO</name>
<dbReference type="AlphaFoldDB" id="A0A9D9IC50"/>